<reference evidence="3" key="1">
    <citation type="journal article" date="2019" name="Int. J. Syst. Evol. Microbiol.">
        <title>The Global Catalogue of Microorganisms (GCM) 10K type strain sequencing project: providing services to taxonomists for standard genome sequencing and annotation.</title>
        <authorList>
            <consortium name="The Broad Institute Genomics Platform"/>
            <consortium name="The Broad Institute Genome Sequencing Center for Infectious Disease"/>
            <person name="Wu L."/>
            <person name="Ma J."/>
        </authorList>
    </citation>
    <scope>NUCLEOTIDE SEQUENCE [LARGE SCALE GENOMIC DNA]</scope>
    <source>
        <strain evidence="3">CCUG 55074</strain>
    </source>
</reference>
<protein>
    <submittedName>
        <fullName evidence="2">Uncharacterized protein</fullName>
    </submittedName>
</protein>
<accession>A0ABW3T7E4</accession>
<dbReference type="RefSeq" id="WP_374343396.1">
    <property type="nucleotide sequence ID" value="NZ_JBHTLQ010000091.1"/>
</dbReference>
<comment type="caution">
    <text evidence="2">The sequence shown here is derived from an EMBL/GenBank/DDBJ whole genome shotgun (WGS) entry which is preliminary data.</text>
</comment>
<name>A0ABW3T7E4_9CAUL</name>
<dbReference type="EMBL" id="JBHTLQ010000091">
    <property type="protein sequence ID" value="MFD1192918.1"/>
    <property type="molecule type" value="Genomic_DNA"/>
</dbReference>
<gene>
    <name evidence="2" type="ORF">ACFQ27_20175</name>
</gene>
<organism evidence="2 3">
    <name type="scientific">Phenylobacterium conjunctum</name>
    <dbReference type="NCBI Taxonomy" id="1298959"/>
    <lineage>
        <taxon>Bacteria</taxon>
        <taxon>Pseudomonadati</taxon>
        <taxon>Pseudomonadota</taxon>
        <taxon>Alphaproteobacteria</taxon>
        <taxon>Caulobacterales</taxon>
        <taxon>Caulobacteraceae</taxon>
        <taxon>Phenylobacterium</taxon>
    </lineage>
</organism>
<keyword evidence="1" id="KW-0472">Membrane</keyword>
<keyword evidence="1" id="KW-1133">Transmembrane helix</keyword>
<dbReference type="Proteomes" id="UP001597216">
    <property type="component" value="Unassembled WGS sequence"/>
</dbReference>
<sequence length="85" mass="8651">MPAMRASDSLLLAGLALLFAAGVSAELAFAHMRETAALYGVICGQGPSAPGHCAACYVAAITGLMGLATLAARRTLHRRLARVGV</sequence>
<keyword evidence="1" id="KW-0812">Transmembrane</keyword>
<keyword evidence="3" id="KW-1185">Reference proteome</keyword>
<evidence type="ECO:0000313" key="2">
    <source>
        <dbReference type="EMBL" id="MFD1192918.1"/>
    </source>
</evidence>
<feature type="transmembrane region" description="Helical" evidence="1">
    <location>
        <begin position="49"/>
        <end position="72"/>
    </location>
</feature>
<evidence type="ECO:0000313" key="3">
    <source>
        <dbReference type="Proteomes" id="UP001597216"/>
    </source>
</evidence>
<proteinExistence type="predicted"/>
<evidence type="ECO:0000256" key="1">
    <source>
        <dbReference type="SAM" id="Phobius"/>
    </source>
</evidence>